<dbReference type="GO" id="GO:0022857">
    <property type="term" value="F:transmembrane transporter activity"/>
    <property type="evidence" value="ECO:0007669"/>
    <property type="project" value="InterPro"/>
</dbReference>
<keyword evidence="5 8" id="KW-0812">Transmembrane</keyword>
<gene>
    <name evidence="9" type="ORF">C3B54_111257</name>
</gene>
<evidence type="ECO:0000256" key="6">
    <source>
        <dbReference type="ARBA" id="ARBA00022989"/>
    </source>
</evidence>
<dbReference type="InterPro" id="IPR001851">
    <property type="entry name" value="ABC_transp_permease"/>
</dbReference>
<evidence type="ECO:0000256" key="4">
    <source>
        <dbReference type="ARBA" id="ARBA00022519"/>
    </source>
</evidence>
<dbReference type="KEGG" id="psai:C3B54_111257"/>
<keyword evidence="2" id="KW-0813">Transport</keyword>
<keyword evidence="4" id="KW-0997">Cell inner membrane</keyword>
<dbReference type="OrthoDB" id="9808136at2"/>
<accession>A0A2L2BRE9</accession>
<keyword evidence="3" id="KW-1003">Cell membrane</keyword>
<evidence type="ECO:0000256" key="8">
    <source>
        <dbReference type="SAM" id="Phobius"/>
    </source>
</evidence>
<evidence type="ECO:0000256" key="2">
    <source>
        <dbReference type="ARBA" id="ARBA00022448"/>
    </source>
</evidence>
<dbReference type="CDD" id="cd06579">
    <property type="entry name" value="TM_PBP1_transp_AraH_like"/>
    <property type="match status" value="1"/>
</dbReference>
<sequence>MSTVAQFVERFRGANNEGILLLVLAALVLVIGTLNPVFFSVSTLFSILRGVLVPLILALAVLIIMISGGIDVSFVAIAIFAGYTSVVIAQSGGGDPGLIVIILIALFFGLLLGAFNGFVISLFRLPTLIVSLGTQSLFKGILLAYVGSKYIANLPPSMDSVATTNILSIPQDQGVANLHVLVIPVAIILILVAWVLKKTMFGRAVYAIGGDMEAARRAGFPVVRTQFYIYMLAGALAAIGGFLHVTLGRAANPQDLVGNELDVLAAVVLGGASVFGGRGSVFGTVLGVLLIQVINNSLILAGVPTSWQRTAVGVLLLVGVGIQALSARRQSMKSHVTEDTEKE</sequence>
<feature type="transmembrane region" description="Helical" evidence="8">
    <location>
        <begin position="44"/>
        <end position="65"/>
    </location>
</feature>
<keyword evidence="7 8" id="KW-0472">Membrane</keyword>
<dbReference type="GO" id="GO:0005886">
    <property type="term" value="C:plasma membrane"/>
    <property type="evidence" value="ECO:0007669"/>
    <property type="project" value="UniProtKB-SubCell"/>
</dbReference>
<evidence type="ECO:0000256" key="5">
    <source>
        <dbReference type="ARBA" id="ARBA00022692"/>
    </source>
</evidence>
<feature type="transmembrane region" description="Helical" evidence="8">
    <location>
        <begin position="175"/>
        <end position="196"/>
    </location>
</feature>
<name>A0A2L2BRE9_9MICO</name>
<dbReference type="PANTHER" id="PTHR32196">
    <property type="entry name" value="ABC TRANSPORTER PERMEASE PROTEIN YPHD-RELATED-RELATED"/>
    <property type="match status" value="1"/>
</dbReference>
<comment type="subcellular location">
    <subcellularLocation>
        <location evidence="1">Cell membrane</location>
        <topology evidence="1">Multi-pass membrane protein</topology>
    </subcellularLocation>
</comment>
<organism evidence="9 10">
    <name type="scientific">Pontimonas salivibrio</name>
    <dbReference type="NCBI Taxonomy" id="1159327"/>
    <lineage>
        <taxon>Bacteria</taxon>
        <taxon>Bacillati</taxon>
        <taxon>Actinomycetota</taxon>
        <taxon>Actinomycetes</taxon>
        <taxon>Micrococcales</taxon>
        <taxon>Microbacteriaceae</taxon>
        <taxon>Pontimonas</taxon>
    </lineage>
</organism>
<keyword evidence="6 8" id="KW-1133">Transmembrane helix</keyword>
<dbReference type="PANTHER" id="PTHR32196:SF21">
    <property type="entry name" value="ABC TRANSPORTER PERMEASE PROTEIN YPHD-RELATED"/>
    <property type="match status" value="1"/>
</dbReference>
<dbReference type="Pfam" id="PF02653">
    <property type="entry name" value="BPD_transp_2"/>
    <property type="match status" value="1"/>
</dbReference>
<evidence type="ECO:0000256" key="3">
    <source>
        <dbReference type="ARBA" id="ARBA00022475"/>
    </source>
</evidence>
<feature type="transmembrane region" description="Helical" evidence="8">
    <location>
        <begin position="227"/>
        <end position="245"/>
    </location>
</feature>
<keyword evidence="10" id="KW-1185">Reference proteome</keyword>
<evidence type="ECO:0000313" key="9">
    <source>
        <dbReference type="EMBL" id="AVG24207.1"/>
    </source>
</evidence>
<evidence type="ECO:0000256" key="7">
    <source>
        <dbReference type="ARBA" id="ARBA00023136"/>
    </source>
</evidence>
<reference evidence="9 10" key="1">
    <citation type="submission" date="2018-02" db="EMBL/GenBank/DDBJ databases">
        <title>Complete genome of the streamlined marine actinobacterium Pontimonas salivibrio CL-TW6 adapted to coastal planktonic lifestype.</title>
        <authorList>
            <person name="Cho B.C."/>
            <person name="Hardies S.C."/>
            <person name="Jang G.I."/>
            <person name="Hwang C.Y."/>
        </authorList>
    </citation>
    <scope>NUCLEOTIDE SEQUENCE [LARGE SCALE GENOMIC DNA]</scope>
    <source>
        <strain evidence="9 10">CL-TW6</strain>
    </source>
</reference>
<dbReference type="EMBL" id="CP026923">
    <property type="protein sequence ID" value="AVG24207.1"/>
    <property type="molecule type" value="Genomic_DNA"/>
</dbReference>
<feature type="transmembrane region" description="Helical" evidence="8">
    <location>
        <begin position="98"/>
        <end position="125"/>
    </location>
</feature>
<dbReference type="Proteomes" id="UP000243077">
    <property type="component" value="Chromosome"/>
</dbReference>
<dbReference type="AlphaFoldDB" id="A0A2L2BRE9"/>
<proteinExistence type="predicted"/>
<evidence type="ECO:0000313" key="10">
    <source>
        <dbReference type="Proteomes" id="UP000243077"/>
    </source>
</evidence>
<feature type="transmembrane region" description="Helical" evidence="8">
    <location>
        <begin position="19"/>
        <end position="38"/>
    </location>
</feature>
<feature type="transmembrane region" description="Helical" evidence="8">
    <location>
        <begin position="72"/>
        <end position="92"/>
    </location>
</feature>
<feature type="transmembrane region" description="Helical" evidence="8">
    <location>
        <begin position="307"/>
        <end position="325"/>
    </location>
</feature>
<feature type="transmembrane region" description="Helical" evidence="8">
    <location>
        <begin position="282"/>
        <end position="301"/>
    </location>
</feature>
<evidence type="ECO:0000256" key="1">
    <source>
        <dbReference type="ARBA" id="ARBA00004651"/>
    </source>
</evidence>
<protein>
    <submittedName>
        <fullName evidence="9">AI-2 ABC permease LsrC/D</fullName>
    </submittedName>
</protein>